<evidence type="ECO:0000313" key="2">
    <source>
        <dbReference type="Proteomes" id="UP001141434"/>
    </source>
</evidence>
<dbReference type="RefSeq" id="XP_056508144.1">
    <property type="nucleotide sequence ID" value="XM_056659851.1"/>
</dbReference>
<evidence type="ECO:0000313" key="1">
    <source>
        <dbReference type="EMBL" id="KAJ5084747.1"/>
    </source>
</evidence>
<keyword evidence="2" id="KW-1185">Reference proteome</keyword>
<gene>
    <name evidence="1" type="ORF">NUU61_009326</name>
</gene>
<dbReference type="Proteomes" id="UP001141434">
    <property type="component" value="Unassembled WGS sequence"/>
</dbReference>
<dbReference type="PANTHER" id="PTHR35569">
    <property type="entry name" value="CYANAMIDE HYDRATASE DDI2-RELATED"/>
    <property type="match status" value="1"/>
</dbReference>
<reference evidence="1" key="1">
    <citation type="submission" date="2022-11" db="EMBL/GenBank/DDBJ databases">
        <authorList>
            <person name="Petersen C."/>
        </authorList>
    </citation>
    <scope>NUCLEOTIDE SEQUENCE</scope>
    <source>
        <strain evidence="1">IBT 34128</strain>
    </source>
</reference>
<dbReference type="SUPFAM" id="SSF109604">
    <property type="entry name" value="HD-domain/PDEase-like"/>
    <property type="match status" value="1"/>
</dbReference>
<dbReference type="AlphaFoldDB" id="A0A9W9EMU0"/>
<dbReference type="EMBL" id="JAPMSZ010000011">
    <property type="protein sequence ID" value="KAJ5084747.1"/>
    <property type="molecule type" value="Genomic_DNA"/>
</dbReference>
<evidence type="ECO:0008006" key="3">
    <source>
        <dbReference type="Google" id="ProtNLM"/>
    </source>
</evidence>
<dbReference type="Gene3D" id="1.10.3210.10">
    <property type="entry name" value="Hypothetical protein af1432"/>
    <property type="match status" value="1"/>
</dbReference>
<sequence>MTFSVQTRTVAGVTLIDSTLVRTALEFARAHLDAMSFNHIHRSWIFGAIIASKLPAFAKIDMEVHAVSAILHDLAWDYTSVFSSQDKRFEVDGAHAARDFLQHEAPHYDHRRLQLVWDSIALHTTPSIAQHKEPEVALCCMGIMAEFFGPAFPGGLITKDEYNAVIQELPSLDFKEGVKKFMCGLCIHKPETTYDTFMRDFGERFVEGYPASAGNTVDLLMNPIDH</sequence>
<comment type="caution">
    <text evidence="1">The sequence shown here is derived from an EMBL/GenBank/DDBJ whole genome shotgun (WGS) entry which is preliminary data.</text>
</comment>
<accession>A0A9W9EMU0</accession>
<name>A0A9W9EMU0_9EURO</name>
<protein>
    <recommendedName>
        <fullName evidence="3">HD domain-containing protein</fullName>
    </recommendedName>
</protein>
<organism evidence="1 2">
    <name type="scientific">Penicillium alfredii</name>
    <dbReference type="NCBI Taxonomy" id="1506179"/>
    <lineage>
        <taxon>Eukaryota</taxon>
        <taxon>Fungi</taxon>
        <taxon>Dikarya</taxon>
        <taxon>Ascomycota</taxon>
        <taxon>Pezizomycotina</taxon>
        <taxon>Eurotiomycetes</taxon>
        <taxon>Eurotiomycetidae</taxon>
        <taxon>Eurotiales</taxon>
        <taxon>Aspergillaceae</taxon>
        <taxon>Penicillium</taxon>
    </lineage>
</organism>
<reference evidence="1" key="2">
    <citation type="journal article" date="2023" name="IMA Fungus">
        <title>Comparative genomic study of the Penicillium genus elucidates a diverse pangenome and 15 lateral gene transfer events.</title>
        <authorList>
            <person name="Petersen C."/>
            <person name="Sorensen T."/>
            <person name="Nielsen M.R."/>
            <person name="Sondergaard T.E."/>
            <person name="Sorensen J.L."/>
            <person name="Fitzpatrick D.A."/>
            <person name="Frisvad J.C."/>
            <person name="Nielsen K.L."/>
        </authorList>
    </citation>
    <scope>NUCLEOTIDE SEQUENCE</scope>
    <source>
        <strain evidence="1">IBT 34128</strain>
    </source>
</reference>
<dbReference type="GeneID" id="81399020"/>
<dbReference type="PANTHER" id="PTHR35569:SF1">
    <property type="entry name" value="CYANAMIDE HYDRATASE DDI2-RELATED"/>
    <property type="match status" value="1"/>
</dbReference>
<dbReference type="OrthoDB" id="2378324at2759"/>
<proteinExistence type="predicted"/>